<dbReference type="CDD" id="cd00452">
    <property type="entry name" value="KDPG_aldolase"/>
    <property type="match status" value="1"/>
</dbReference>
<evidence type="ECO:0000313" key="7">
    <source>
        <dbReference type="Proteomes" id="UP000281708"/>
    </source>
</evidence>
<reference evidence="6 7" key="1">
    <citation type="submission" date="2018-10" db="EMBL/GenBank/DDBJ databases">
        <title>Marmoricola sp. 4Q3S-7 whole genome shotgun sequence.</title>
        <authorList>
            <person name="Li F."/>
        </authorList>
    </citation>
    <scope>NUCLEOTIDE SEQUENCE [LARGE SCALE GENOMIC DNA]</scope>
    <source>
        <strain evidence="6 7">4Q3S-7</strain>
    </source>
</reference>
<sequence>MIDLLTQDRCLAVVRAPRIDDPVALADALAVGGIRVVELTFTTPGVTDLLRAAVDAGAFVGCGTVLSTEQAEQAVLAGARFLVTPGLGPDAAAIVATAHAAGVPVMLGALTPSEVMTAVALGADVVKIFPARTVGPRHLADLHGPLPDVALVPSGGVDASNAADYLAAGALAVTAGTSVVSGDDVVHGRWSAITSKATDFVAALGKVTA</sequence>
<dbReference type="Pfam" id="PF01081">
    <property type="entry name" value="Aldolase"/>
    <property type="match status" value="1"/>
</dbReference>
<evidence type="ECO:0000313" key="6">
    <source>
        <dbReference type="EMBL" id="RLV49852.1"/>
    </source>
</evidence>
<dbReference type="SUPFAM" id="SSF51569">
    <property type="entry name" value="Aldolase"/>
    <property type="match status" value="1"/>
</dbReference>
<accession>A0A3L8P474</accession>
<evidence type="ECO:0000256" key="4">
    <source>
        <dbReference type="ARBA" id="ARBA00023239"/>
    </source>
</evidence>
<dbReference type="OrthoDB" id="9805177at2"/>
<protein>
    <submittedName>
        <fullName evidence="6">Bifunctional 4-hydroxy-2-oxoglutarate aldolase/2-dehydro-3-deoxy-phosphogluconate aldolase</fullName>
        <ecNumber evidence="6">4.1.2.14</ecNumber>
        <ecNumber evidence="6">4.1.3.16</ecNumber>
    </submittedName>
</protein>
<dbReference type="PANTHER" id="PTHR30246">
    <property type="entry name" value="2-KETO-3-DEOXY-6-PHOSPHOGLUCONATE ALDOLASE"/>
    <property type="match status" value="1"/>
</dbReference>
<evidence type="ECO:0000256" key="1">
    <source>
        <dbReference type="ARBA" id="ARBA00004761"/>
    </source>
</evidence>
<keyword evidence="5" id="KW-0119">Carbohydrate metabolism</keyword>
<gene>
    <name evidence="6" type="primary">eda</name>
    <name evidence="6" type="ORF">D9V37_08165</name>
</gene>
<name>A0A3L8P474_9ACTN</name>
<dbReference type="RefSeq" id="WP_121805617.1">
    <property type="nucleotide sequence ID" value="NZ_RDBE01000006.1"/>
</dbReference>
<dbReference type="GO" id="GO:0008700">
    <property type="term" value="F:(R,S)-4-hydroxy-2-oxoglutarate aldolase activity"/>
    <property type="evidence" value="ECO:0007669"/>
    <property type="project" value="UniProtKB-EC"/>
</dbReference>
<organism evidence="6 7">
    <name type="scientific">Nocardioides mangrovicus</name>
    <dbReference type="NCBI Taxonomy" id="2478913"/>
    <lineage>
        <taxon>Bacteria</taxon>
        <taxon>Bacillati</taxon>
        <taxon>Actinomycetota</taxon>
        <taxon>Actinomycetes</taxon>
        <taxon>Propionibacteriales</taxon>
        <taxon>Nocardioidaceae</taxon>
        <taxon>Nocardioides</taxon>
    </lineage>
</organism>
<comment type="subunit">
    <text evidence="3">Homotrimer.</text>
</comment>
<evidence type="ECO:0000256" key="5">
    <source>
        <dbReference type="ARBA" id="ARBA00023277"/>
    </source>
</evidence>
<comment type="caution">
    <text evidence="6">The sequence shown here is derived from an EMBL/GenBank/DDBJ whole genome shotgun (WGS) entry which is preliminary data.</text>
</comment>
<evidence type="ECO:0000256" key="3">
    <source>
        <dbReference type="ARBA" id="ARBA00011233"/>
    </source>
</evidence>
<dbReference type="PANTHER" id="PTHR30246:SF1">
    <property type="entry name" value="2-DEHYDRO-3-DEOXY-6-PHOSPHOGALACTONATE ALDOLASE-RELATED"/>
    <property type="match status" value="1"/>
</dbReference>
<dbReference type="InterPro" id="IPR013785">
    <property type="entry name" value="Aldolase_TIM"/>
</dbReference>
<dbReference type="InterPro" id="IPR000887">
    <property type="entry name" value="Aldlse_KDPG_KHG"/>
</dbReference>
<dbReference type="Proteomes" id="UP000281708">
    <property type="component" value="Unassembled WGS sequence"/>
</dbReference>
<dbReference type="EC" id="4.1.2.14" evidence="6"/>
<dbReference type="AlphaFoldDB" id="A0A3L8P474"/>
<dbReference type="EMBL" id="RDBE01000006">
    <property type="protein sequence ID" value="RLV49852.1"/>
    <property type="molecule type" value="Genomic_DNA"/>
</dbReference>
<keyword evidence="7" id="KW-1185">Reference proteome</keyword>
<dbReference type="GO" id="GO:0008675">
    <property type="term" value="F:2-dehydro-3-deoxy-phosphogluconate aldolase activity"/>
    <property type="evidence" value="ECO:0007669"/>
    <property type="project" value="UniProtKB-EC"/>
</dbReference>
<comment type="similarity">
    <text evidence="2">Belongs to the KHG/KDPG aldolase family.</text>
</comment>
<evidence type="ECO:0000256" key="2">
    <source>
        <dbReference type="ARBA" id="ARBA00006906"/>
    </source>
</evidence>
<dbReference type="Gene3D" id="3.20.20.70">
    <property type="entry name" value="Aldolase class I"/>
    <property type="match status" value="1"/>
</dbReference>
<dbReference type="NCBIfam" id="TIGR01182">
    <property type="entry name" value="eda"/>
    <property type="match status" value="1"/>
</dbReference>
<dbReference type="EC" id="4.1.3.16" evidence="6"/>
<proteinExistence type="inferred from homology"/>
<comment type="pathway">
    <text evidence="1">Carbohydrate acid metabolism.</text>
</comment>
<keyword evidence="4 6" id="KW-0456">Lyase</keyword>